<dbReference type="PANTHER" id="PTHR34584">
    <property type="entry name" value="NA(+)/H(+) ANTIPORTER SUBUNIT E1"/>
    <property type="match status" value="1"/>
</dbReference>
<feature type="transmembrane region" description="Helical" evidence="8">
    <location>
        <begin position="93"/>
        <end position="126"/>
    </location>
</feature>
<feature type="transmembrane region" description="Helical" evidence="8">
    <location>
        <begin position="146"/>
        <end position="166"/>
    </location>
</feature>
<gene>
    <name evidence="9" type="ORF">JOF36_005853</name>
</gene>
<comment type="similarity">
    <text evidence="2">Belongs to the CPA3 antiporters (TC 2.A.63) subunit E family.</text>
</comment>
<keyword evidence="6 8" id="KW-0472">Membrane</keyword>
<keyword evidence="4 8" id="KW-0812">Transmembrane</keyword>
<evidence type="ECO:0000256" key="7">
    <source>
        <dbReference type="SAM" id="MobiDB-lite"/>
    </source>
</evidence>
<comment type="caution">
    <text evidence="9">The sequence shown here is derived from an EMBL/GenBank/DDBJ whole genome shotgun (WGS) entry which is preliminary data.</text>
</comment>
<keyword evidence="5 8" id="KW-1133">Transmembrane helix</keyword>
<evidence type="ECO:0000313" key="9">
    <source>
        <dbReference type="EMBL" id="MBP2370157.1"/>
    </source>
</evidence>
<keyword evidence="10" id="KW-1185">Reference proteome</keyword>
<dbReference type="PANTHER" id="PTHR34584:SF1">
    <property type="entry name" value="NA(+)_H(+) ANTIPORTER SUBUNIT E1"/>
    <property type="match status" value="1"/>
</dbReference>
<evidence type="ECO:0000256" key="1">
    <source>
        <dbReference type="ARBA" id="ARBA00004651"/>
    </source>
</evidence>
<evidence type="ECO:0000256" key="3">
    <source>
        <dbReference type="ARBA" id="ARBA00022475"/>
    </source>
</evidence>
<name>A0ABS4W1T4_9PSEU</name>
<comment type="subcellular location">
    <subcellularLocation>
        <location evidence="1">Cell membrane</location>
        <topology evidence="1">Multi-pass membrane protein</topology>
    </subcellularLocation>
</comment>
<sequence length="271" mass="28991">MSENGPGHGTARNTTAPETEKDTEPEAATADAGPAGEDAEQAITPEGQRDREMSVAETGDEEATPAPAPAPQPVAPTEAPSGAALWWRRFPQVLALAVVWVLLWGSLAPTAIVGGLIIGLLVTMLFPLPLLPERLPFRPLKALRLLVYLAVDLAASGVRVSLVTLLRGRRAKAGIIGLPLCTDSDRAVTTIVAGCALTPGSYVLQIDRRRRRWYVYCLGLHPVGAVERVRGQLMNLQMRVIDAMGSDEDVRRCREAVVAVAEGRETGRGPQ</sequence>
<organism evidence="9 10">
    <name type="scientific">Pseudonocardia parietis</name>
    <dbReference type="NCBI Taxonomy" id="570936"/>
    <lineage>
        <taxon>Bacteria</taxon>
        <taxon>Bacillati</taxon>
        <taxon>Actinomycetota</taxon>
        <taxon>Actinomycetes</taxon>
        <taxon>Pseudonocardiales</taxon>
        <taxon>Pseudonocardiaceae</taxon>
        <taxon>Pseudonocardia</taxon>
    </lineage>
</organism>
<evidence type="ECO:0000256" key="5">
    <source>
        <dbReference type="ARBA" id="ARBA00022989"/>
    </source>
</evidence>
<evidence type="ECO:0000256" key="8">
    <source>
        <dbReference type="SAM" id="Phobius"/>
    </source>
</evidence>
<dbReference type="Pfam" id="PF01899">
    <property type="entry name" value="MNHE"/>
    <property type="match status" value="1"/>
</dbReference>
<dbReference type="Proteomes" id="UP001519295">
    <property type="component" value="Unassembled WGS sequence"/>
</dbReference>
<keyword evidence="3" id="KW-1003">Cell membrane</keyword>
<dbReference type="EMBL" id="JAGINU010000001">
    <property type="protein sequence ID" value="MBP2370157.1"/>
    <property type="molecule type" value="Genomic_DNA"/>
</dbReference>
<evidence type="ECO:0000256" key="4">
    <source>
        <dbReference type="ARBA" id="ARBA00022692"/>
    </source>
</evidence>
<dbReference type="InterPro" id="IPR002758">
    <property type="entry name" value="Cation_antiport_E"/>
</dbReference>
<protein>
    <submittedName>
        <fullName evidence="9">Multicomponent Na+:H+ antiporter subunit E</fullName>
    </submittedName>
</protein>
<evidence type="ECO:0000256" key="6">
    <source>
        <dbReference type="ARBA" id="ARBA00023136"/>
    </source>
</evidence>
<dbReference type="RefSeq" id="WP_210033200.1">
    <property type="nucleotide sequence ID" value="NZ_JAGINU010000001.1"/>
</dbReference>
<feature type="region of interest" description="Disordered" evidence="7">
    <location>
        <begin position="1"/>
        <end position="78"/>
    </location>
</feature>
<accession>A0ABS4W1T4</accession>
<evidence type="ECO:0000256" key="2">
    <source>
        <dbReference type="ARBA" id="ARBA00006228"/>
    </source>
</evidence>
<evidence type="ECO:0000313" key="10">
    <source>
        <dbReference type="Proteomes" id="UP001519295"/>
    </source>
</evidence>
<proteinExistence type="inferred from homology"/>
<reference evidence="9 10" key="1">
    <citation type="submission" date="2021-03" db="EMBL/GenBank/DDBJ databases">
        <title>Sequencing the genomes of 1000 actinobacteria strains.</title>
        <authorList>
            <person name="Klenk H.-P."/>
        </authorList>
    </citation>
    <scope>NUCLEOTIDE SEQUENCE [LARGE SCALE GENOMIC DNA]</scope>
    <source>
        <strain evidence="9 10">DSM 45256</strain>
    </source>
</reference>